<proteinExistence type="inferred from homology"/>
<dbReference type="SUPFAM" id="SSF103473">
    <property type="entry name" value="MFS general substrate transporter"/>
    <property type="match status" value="1"/>
</dbReference>
<feature type="transmembrane region" description="Helical" evidence="3">
    <location>
        <begin position="20"/>
        <end position="44"/>
    </location>
</feature>
<feature type="transmembrane region" description="Helical" evidence="3">
    <location>
        <begin position="312"/>
        <end position="336"/>
    </location>
</feature>
<sequence>MSFGVFQDYYASLPEFEADAAHIATIGTVAQALCYLGAPLSALLTKRFPKYRRHQIWLSWLMCILGLLAASFVSSVPGLIATQGFLYGLGVLTLMFPIIGMVNEWWVSRKGMAFGLISAASGATGAVMPFIITALLERYGYQITLRACAVAMVFLTGPLIPLLKSRLPASDQAQLARMDWSFLKKPLFWVYGTAILTQGMGFFFPVNFLPTYATSIGISKTGGALLLSLTSIAQVMGQFAFGYLSDKNISIGLLAGVCCTTAGLASFTLWGFSKSLAWLIPYSLVYGFFAFGFGTMRVGMGREVHGDPLATYAIFIFLQGVGNILTGPISAAITLSPVSLRDYGLRKYVGMVLLTGSSSVLATAFIGGWHLYRVFLGPRLR</sequence>
<reference evidence="4 5" key="1">
    <citation type="submission" date="2024-01" db="EMBL/GenBank/DDBJ databases">
        <authorList>
            <person name="Allen C."/>
            <person name="Tagirdzhanova G."/>
        </authorList>
    </citation>
    <scope>NUCLEOTIDE SEQUENCE [LARGE SCALE GENOMIC DNA]</scope>
</reference>
<feature type="transmembrane region" description="Helical" evidence="3">
    <location>
        <begin position="224"/>
        <end position="244"/>
    </location>
</feature>
<comment type="subcellular location">
    <subcellularLocation>
        <location evidence="1">Membrane</location>
        <topology evidence="1">Multi-pass membrane protein</topology>
    </subcellularLocation>
</comment>
<keyword evidence="3" id="KW-1133">Transmembrane helix</keyword>
<dbReference type="Gene3D" id="1.20.1250.20">
    <property type="entry name" value="MFS general substrate transporter like domains"/>
    <property type="match status" value="2"/>
</dbReference>
<dbReference type="PANTHER" id="PTHR11360:SF287">
    <property type="entry name" value="MFS MONOCARBOXYLATE TRANSPORTER"/>
    <property type="match status" value="1"/>
</dbReference>
<feature type="transmembrane region" description="Helical" evidence="3">
    <location>
        <begin position="348"/>
        <end position="372"/>
    </location>
</feature>
<accession>A0ABP0AW90</accession>
<comment type="similarity">
    <text evidence="2">Belongs to the major facilitator superfamily. Monocarboxylate porter (TC 2.A.1.13) family.</text>
</comment>
<feature type="transmembrane region" description="Helical" evidence="3">
    <location>
        <begin position="251"/>
        <end position="272"/>
    </location>
</feature>
<feature type="transmembrane region" description="Helical" evidence="3">
    <location>
        <begin position="141"/>
        <end position="163"/>
    </location>
</feature>
<evidence type="ECO:0000313" key="5">
    <source>
        <dbReference type="Proteomes" id="UP001642405"/>
    </source>
</evidence>
<dbReference type="InterPro" id="IPR050327">
    <property type="entry name" value="Proton-linked_MCT"/>
</dbReference>
<feature type="transmembrane region" description="Helical" evidence="3">
    <location>
        <begin position="278"/>
        <end position="300"/>
    </location>
</feature>
<dbReference type="EMBL" id="CAWUHB010000004">
    <property type="protein sequence ID" value="CAK7211490.1"/>
    <property type="molecule type" value="Genomic_DNA"/>
</dbReference>
<keyword evidence="3" id="KW-0812">Transmembrane</keyword>
<evidence type="ECO:0000313" key="4">
    <source>
        <dbReference type="EMBL" id="CAK7211490.1"/>
    </source>
</evidence>
<evidence type="ECO:0000256" key="1">
    <source>
        <dbReference type="ARBA" id="ARBA00004141"/>
    </source>
</evidence>
<feature type="transmembrane region" description="Helical" evidence="3">
    <location>
        <begin position="187"/>
        <end position="204"/>
    </location>
</feature>
<feature type="transmembrane region" description="Helical" evidence="3">
    <location>
        <begin position="56"/>
        <end position="80"/>
    </location>
</feature>
<keyword evidence="5" id="KW-1185">Reference proteome</keyword>
<evidence type="ECO:0000256" key="2">
    <source>
        <dbReference type="ARBA" id="ARBA00006727"/>
    </source>
</evidence>
<name>A0ABP0AW90_9PEZI</name>
<dbReference type="InterPro" id="IPR036259">
    <property type="entry name" value="MFS_trans_sf"/>
</dbReference>
<dbReference type="Pfam" id="PF07690">
    <property type="entry name" value="MFS_1"/>
    <property type="match status" value="1"/>
</dbReference>
<comment type="caution">
    <text evidence="4">The sequence shown here is derived from an EMBL/GenBank/DDBJ whole genome shotgun (WGS) entry which is preliminary data.</text>
</comment>
<protein>
    <recommendedName>
        <fullName evidence="6">Major facilitator superfamily (MFS) profile domain-containing protein</fullName>
    </recommendedName>
</protein>
<dbReference type="Proteomes" id="UP001642405">
    <property type="component" value="Unassembled WGS sequence"/>
</dbReference>
<dbReference type="PANTHER" id="PTHR11360">
    <property type="entry name" value="MONOCARBOXYLATE TRANSPORTER"/>
    <property type="match status" value="1"/>
</dbReference>
<evidence type="ECO:0008006" key="6">
    <source>
        <dbReference type="Google" id="ProtNLM"/>
    </source>
</evidence>
<dbReference type="InterPro" id="IPR011701">
    <property type="entry name" value="MFS"/>
</dbReference>
<feature type="transmembrane region" description="Helical" evidence="3">
    <location>
        <begin position="113"/>
        <end position="135"/>
    </location>
</feature>
<feature type="transmembrane region" description="Helical" evidence="3">
    <location>
        <begin position="86"/>
        <end position="106"/>
    </location>
</feature>
<evidence type="ECO:0000256" key="3">
    <source>
        <dbReference type="SAM" id="Phobius"/>
    </source>
</evidence>
<organism evidence="4 5">
    <name type="scientific">Sporothrix curviconia</name>
    <dbReference type="NCBI Taxonomy" id="1260050"/>
    <lineage>
        <taxon>Eukaryota</taxon>
        <taxon>Fungi</taxon>
        <taxon>Dikarya</taxon>
        <taxon>Ascomycota</taxon>
        <taxon>Pezizomycotina</taxon>
        <taxon>Sordariomycetes</taxon>
        <taxon>Sordariomycetidae</taxon>
        <taxon>Ophiostomatales</taxon>
        <taxon>Ophiostomataceae</taxon>
        <taxon>Sporothrix</taxon>
    </lineage>
</organism>
<keyword evidence="3" id="KW-0472">Membrane</keyword>
<gene>
    <name evidence="4" type="ORF">SCUCBS95973_001133</name>
</gene>